<dbReference type="EMBL" id="JBHTOF010000103">
    <property type="protein sequence ID" value="MFD1466454.1"/>
    <property type="molecule type" value="Genomic_DNA"/>
</dbReference>
<evidence type="ECO:0000313" key="1">
    <source>
        <dbReference type="EMBL" id="MFD1466454.1"/>
    </source>
</evidence>
<organism evidence="1 2">
    <name type="scientific">Lapidilactobacillus mulanensis</name>
    <dbReference type="NCBI Taxonomy" id="2485999"/>
    <lineage>
        <taxon>Bacteria</taxon>
        <taxon>Bacillati</taxon>
        <taxon>Bacillota</taxon>
        <taxon>Bacilli</taxon>
        <taxon>Lactobacillales</taxon>
        <taxon>Lactobacillaceae</taxon>
        <taxon>Lapidilactobacillus</taxon>
    </lineage>
</organism>
<dbReference type="Proteomes" id="UP001597244">
    <property type="component" value="Unassembled WGS sequence"/>
</dbReference>
<comment type="caution">
    <text evidence="1">The sequence shown here is derived from an EMBL/GenBank/DDBJ whole genome shotgun (WGS) entry which is preliminary data.</text>
</comment>
<dbReference type="RefSeq" id="WP_164506551.1">
    <property type="nucleotide sequence ID" value="NZ_JBHTOF010000103.1"/>
</dbReference>
<evidence type="ECO:0000313" key="2">
    <source>
        <dbReference type="Proteomes" id="UP001597244"/>
    </source>
</evidence>
<accession>A0ABW4DQU2</accession>
<sequence>MSTDTTTLILDDKFLIMYQGEKITATIFKDYYTAEKTYNIVSKQLIN</sequence>
<gene>
    <name evidence="1" type="ORF">ACFQ4L_10315</name>
</gene>
<protein>
    <submittedName>
        <fullName evidence="1">Uncharacterized protein</fullName>
    </submittedName>
</protein>
<proteinExistence type="predicted"/>
<keyword evidence="2" id="KW-1185">Reference proteome</keyword>
<reference evidence="2" key="1">
    <citation type="journal article" date="2019" name="Int. J. Syst. Evol. Microbiol.">
        <title>The Global Catalogue of Microorganisms (GCM) 10K type strain sequencing project: providing services to taxonomists for standard genome sequencing and annotation.</title>
        <authorList>
            <consortium name="The Broad Institute Genomics Platform"/>
            <consortium name="The Broad Institute Genome Sequencing Center for Infectious Disease"/>
            <person name="Wu L."/>
            <person name="Ma J."/>
        </authorList>
    </citation>
    <scope>NUCLEOTIDE SEQUENCE [LARGE SCALE GENOMIC DNA]</scope>
    <source>
        <strain evidence="2">CCM 8951</strain>
    </source>
</reference>
<name>A0ABW4DQU2_9LACO</name>